<dbReference type="OrthoDB" id="2593559at2759"/>
<proteinExistence type="predicted"/>
<reference evidence="3 4" key="1">
    <citation type="submission" date="2014-04" db="EMBL/GenBank/DDBJ databases">
        <authorList>
            <consortium name="DOE Joint Genome Institute"/>
            <person name="Kuo A."/>
            <person name="Kohler A."/>
            <person name="Nagy L.G."/>
            <person name="Floudas D."/>
            <person name="Copeland A."/>
            <person name="Barry K.W."/>
            <person name="Cichocki N."/>
            <person name="Veneault-Fourrey C."/>
            <person name="LaButti K."/>
            <person name="Lindquist E.A."/>
            <person name="Lipzen A."/>
            <person name="Lundell T."/>
            <person name="Morin E."/>
            <person name="Murat C."/>
            <person name="Sun H."/>
            <person name="Tunlid A."/>
            <person name="Henrissat B."/>
            <person name="Grigoriev I.V."/>
            <person name="Hibbett D.S."/>
            <person name="Martin F."/>
            <person name="Nordberg H.P."/>
            <person name="Cantor M.N."/>
            <person name="Hua S.X."/>
        </authorList>
    </citation>
    <scope>NUCLEOTIDE SEQUENCE [LARGE SCALE GENOMIC DNA]</scope>
    <source>
        <strain evidence="3 4">LaAM-08-1</strain>
    </source>
</reference>
<dbReference type="AlphaFoldDB" id="A0A0C9WU76"/>
<dbReference type="EMBL" id="KN838588">
    <property type="protein sequence ID" value="KIK02720.1"/>
    <property type="molecule type" value="Genomic_DNA"/>
</dbReference>
<feature type="compositionally biased region" description="Basic and acidic residues" evidence="1">
    <location>
        <begin position="7"/>
        <end position="16"/>
    </location>
</feature>
<evidence type="ECO:0000313" key="3">
    <source>
        <dbReference type="EMBL" id="KIK02720.1"/>
    </source>
</evidence>
<dbReference type="Pfam" id="PF24016">
    <property type="entry name" value="DUF7330"/>
    <property type="match status" value="1"/>
</dbReference>
<dbReference type="Proteomes" id="UP000054477">
    <property type="component" value="Unassembled WGS sequence"/>
</dbReference>
<accession>A0A0C9WU76</accession>
<reference evidence="4" key="2">
    <citation type="submission" date="2015-01" db="EMBL/GenBank/DDBJ databases">
        <title>Evolutionary Origins and Diversification of the Mycorrhizal Mutualists.</title>
        <authorList>
            <consortium name="DOE Joint Genome Institute"/>
            <consortium name="Mycorrhizal Genomics Consortium"/>
            <person name="Kohler A."/>
            <person name="Kuo A."/>
            <person name="Nagy L.G."/>
            <person name="Floudas D."/>
            <person name="Copeland A."/>
            <person name="Barry K.W."/>
            <person name="Cichocki N."/>
            <person name="Veneault-Fourrey C."/>
            <person name="LaButti K."/>
            <person name="Lindquist E.A."/>
            <person name="Lipzen A."/>
            <person name="Lundell T."/>
            <person name="Morin E."/>
            <person name="Murat C."/>
            <person name="Riley R."/>
            <person name="Ohm R."/>
            <person name="Sun H."/>
            <person name="Tunlid A."/>
            <person name="Henrissat B."/>
            <person name="Grigoriev I.V."/>
            <person name="Hibbett D.S."/>
            <person name="Martin F."/>
        </authorList>
    </citation>
    <scope>NUCLEOTIDE SEQUENCE [LARGE SCALE GENOMIC DNA]</scope>
    <source>
        <strain evidence="4">LaAM-08-1</strain>
    </source>
</reference>
<evidence type="ECO:0000313" key="4">
    <source>
        <dbReference type="Proteomes" id="UP000054477"/>
    </source>
</evidence>
<feature type="region of interest" description="Disordered" evidence="1">
    <location>
        <begin position="1"/>
        <end position="78"/>
    </location>
</feature>
<protein>
    <recommendedName>
        <fullName evidence="2">DUF7330 domain-containing protein</fullName>
    </recommendedName>
</protein>
<name>A0A0C9WU76_9AGAR</name>
<evidence type="ECO:0000256" key="1">
    <source>
        <dbReference type="SAM" id="MobiDB-lite"/>
    </source>
</evidence>
<dbReference type="HOGENOM" id="CLU_070382_3_0_1"/>
<sequence>MNNKQVEALEARRMAEDQNINEPPPTYDASLGPNVGSFSPEYTDQAAQGQGTRGATSKPNEPEHAHQGPSGSLPAGIKPTNYISISRVHNSIKESVVLDPGLHIPPFLLPALRPSERAEDRKNLRLESTHGGVYADVGIVPGSKGRAKLWMKSTHGGVTAKINTPSDPNLNLPPTSFHLTVQSTYGDVRVQLPRTFHGPLVLTVTHGSVKFSDALSRHLTTFGEADGTRRCFVGDFSGWRAGGWKGDEVVVEASHGSVKVVWEDDAVAASVKGRSGFLNKVFGF</sequence>
<feature type="compositionally biased region" description="Polar residues" evidence="1">
    <location>
        <begin position="36"/>
        <end position="59"/>
    </location>
</feature>
<dbReference type="InterPro" id="IPR055754">
    <property type="entry name" value="DUF7330"/>
</dbReference>
<gene>
    <name evidence="3" type="ORF">K443DRAFT_121768</name>
</gene>
<feature type="domain" description="DUF7330" evidence="2">
    <location>
        <begin position="81"/>
        <end position="265"/>
    </location>
</feature>
<evidence type="ECO:0000259" key="2">
    <source>
        <dbReference type="Pfam" id="PF24016"/>
    </source>
</evidence>
<keyword evidence="4" id="KW-1185">Reference proteome</keyword>
<organism evidence="3 4">
    <name type="scientific">Laccaria amethystina LaAM-08-1</name>
    <dbReference type="NCBI Taxonomy" id="1095629"/>
    <lineage>
        <taxon>Eukaryota</taxon>
        <taxon>Fungi</taxon>
        <taxon>Dikarya</taxon>
        <taxon>Basidiomycota</taxon>
        <taxon>Agaricomycotina</taxon>
        <taxon>Agaricomycetes</taxon>
        <taxon>Agaricomycetidae</taxon>
        <taxon>Agaricales</taxon>
        <taxon>Agaricineae</taxon>
        <taxon>Hydnangiaceae</taxon>
        <taxon>Laccaria</taxon>
    </lineage>
</organism>
<dbReference type="STRING" id="1095629.A0A0C9WU76"/>